<dbReference type="RefSeq" id="WP_210680580.1">
    <property type="nucleotide sequence ID" value="NZ_JAGMWN010000001.1"/>
</dbReference>
<dbReference type="AlphaFoldDB" id="A0A8J7S5N5"/>
<dbReference type="Pfam" id="PF07310">
    <property type="entry name" value="PAS_5"/>
    <property type="match status" value="1"/>
</dbReference>
<reference evidence="1" key="1">
    <citation type="submission" date="2021-04" db="EMBL/GenBank/DDBJ databases">
        <authorList>
            <person name="Zhang D.-C."/>
        </authorList>
    </citation>
    <scope>NUCLEOTIDE SEQUENCE</scope>
    <source>
        <strain evidence="1">CGMCC 1.15697</strain>
    </source>
</reference>
<evidence type="ECO:0000313" key="1">
    <source>
        <dbReference type="EMBL" id="MBP5856027.1"/>
    </source>
</evidence>
<protein>
    <submittedName>
        <fullName evidence="1">PAS domain-containing protein</fullName>
    </submittedName>
</protein>
<dbReference type="Proteomes" id="UP000672602">
    <property type="component" value="Unassembled WGS sequence"/>
</dbReference>
<proteinExistence type="predicted"/>
<keyword evidence="2" id="KW-1185">Reference proteome</keyword>
<gene>
    <name evidence="1" type="ORF">KAJ83_03340</name>
</gene>
<comment type="caution">
    <text evidence="1">The sequence shown here is derived from an EMBL/GenBank/DDBJ whole genome shotgun (WGS) entry which is preliminary data.</text>
</comment>
<accession>A0A8J7S5N5</accession>
<sequence>MPIWSTADKVTSEKVLALDAYWRARLGNGPIPCRKLFDPSDLRDLLPNILIVEFADDPWKIRYRLIGTKVVEMSRLDFTGRRLDECAFQTTDEDIWYQAYKMVGERSAPVYGRATIPIEGADNQHVTEEFGIFPLTHDGTAIHQCIAIEDYTPIDRLIPPDRIRPMRMR</sequence>
<organism evidence="1 2">
    <name type="scientific">Marivibrio halodurans</name>
    <dbReference type="NCBI Taxonomy" id="2039722"/>
    <lineage>
        <taxon>Bacteria</taxon>
        <taxon>Pseudomonadati</taxon>
        <taxon>Pseudomonadota</taxon>
        <taxon>Alphaproteobacteria</taxon>
        <taxon>Rhodospirillales</taxon>
        <taxon>Rhodospirillaceae</taxon>
        <taxon>Marivibrio</taxon>
    </lineage>
</organism>
<name>A0A8J7S5N5_9PROT</name>
<dbReference type="EMBL" id="JAGMWN010000001">
    <property type="protein sequence ID" value="MBP5856027.1"/>
    <property type="molecule type" value="Genomic_DNA"/>
</dbReference>
<evidence type="ECO:0000313" key="2">
    <source>
        <dbReference type="Proteomes" id="UP000672602"/>
    </source>
</evidence>
<dbReference type="InterPro" id="IPR009922">
    <property type="entry name" value="DUF1457"/>
</dbReference>